<reference evidence="2 3" key="1">
    <citation type="submission" date="2018-10" db="EMBL/GenBank/DDBJ databases">
        <title>Draft Genome Sequence of Anaerotignum sp. KCTC 15736.</title>
        <authorList>
            <person name="Choi S.H."/>
            <person name="Kim J.S."/>
            <person name="Kang S.W."/>
            <person name="Lee J.S."/>
            <person name="Park S.H."/>
        </authorList>
    </citation>
    <scope>NUCLEOTIDE SEQUENCE [LARGE SCALE GENOMIC DNA]</scope>
    <source>
        <strain evidence="2 3">KCTC 15736</strain>
    </source>
</reference>
<dbReference type="EMBL" id="BHVZ01000001">
    <property type="protein sequence ID" value="GCB29025.1"/>
    <property type="molecule type" value="Genomic_DNA"/>
</dbReference>
<name>A0A401LCA9_9FIRM</name>
<comment type="caution">
    <text evidence="2">The sequence shown here is derived from an EMBL/GenBank/DDBJ whole genome shotgun (WGS) entry which is preliminary data.</text>
</comment>
<dbReference type="OrthoDB" id="1758157at2"/>
<accession>A0A401LCA9</accession>
<keyword evidence="1" id="KW-0812">Transmembrane</keyword>
<keyword evidence="3" id="KW-1185">Reference proteome</keyword>
<proteinExistence type="predicted"/>
<evidence type="ECO:0000256" key="1">
    <source>
        <dbReference type="SAM" id="Phobius"/>
    </source>
</evidence>
<evidence type="ECO:0000313" key="2">
    <source>
        <dbReference type="EMBL" id="GCB29025.1"/>
    </source>
</evidence>
<keyword evidence="1" id="KW-0472">Membrane</keyword>
<feature type="transmembrane region" description="Helical" evidence="1">
    <location>
        <begin position="36"/>
        <end position="53"/>
    </location>
</feature>
<sequence length="104" mass="11650">MSVYYSIGSILLGLAAWWIPYAARGKVRNFGGLSKYVFLSFCCCVAALFLQFLEIRYRVQIRDFAGLMDTIGAIVVAAVVLIMGTFGMNGVVYLYVREKFEAVR</sequence>
<organism evidence="2 3">
    <name type="scientific">Anaerotignum faecicola</name>
    <dbReference type="NCBI Taxonomy" id="2358141"/>
    <lineage>
        <taxon>Bacteria</taxon>
        <taxon>Bacillati</taxon>
        <taxon>Bacillota</taxon>
        <taxon>Clostridia</taxon>
        <taxon>Lachnospirales</taxon>
        <taxon>Anaerotignaceae</taxon>
        <taxon>Anaerotignum</taxon>
    </lineage>
</organism>
<feature type="transmembrane region" description="Helical" evidence="1">
    <location>
        <begin position="6"/>
        <end position="24"/>
    </location>
</feature>
<gene>
    <name evidence="2" type="ORF">KGMB03357_06860</name>
</gene>
<protein>
    <submittedName>
        <fullName evidence="2">Uncharacterized protein</fullName>
    </submittedName>
</protein>
<keyword evidence="1" id="KW-1133">Transmembrane helix</keyword>
<evidence type="ECO:0000313" key="3">
    <source>
        <dbReference type="Proteomes" id="UP000287361"/>
    </source>
</evidence>
<dbReference type="Proteomes" id="UP000287361">
    <property type="component" value="Unassembled WGS sequence"/>
</dbReference>
<feature type="transmembrane region" description="Helical" evidence="1">
    <location>
        <begin position="73"/>
        <end position="96"/>
    </location>
</feature>
<dbReference type="AlphaFoldDB" id="A0A401LCA9"/>